<dbReference type="RefSeq" id="WP_072815271.1">
    <property type="nucleotide sequence ID" value="NZ_JAHWLX010000052.1"/>
</dbReference>
<keyword evidence="2" id="KW-1185">Reference proteome</keyword>
<gene>
    <name evidence="1" type="ORF">F8M49_08110</name>
</gene>
<accession>A0ABU3WN57</accession>
<protein>
    <recommendedName>
        <fullName evidence="3">SnoaL-like domain-containing protein</fullName>
    </recommendedName>
</protein>
<dbReference type="Proteomes" id="UP001275440">
    <property type="component" value="Unassembled WGS sequence"/>
</dbReference>
<dbReference type="SUPFAM" id="SSF54427">
    <property type="entry name" value="NTF2-like"/>
    <property type="match status" value="1"/>
</dbReference>
<dbReference type="Gene3D" id="3.10.450.50">
    <property type="match status" value="1"/>
</dbReference>
<dbReference type="EMBL" id="WBMO01000001">
    <property type="protein sequence ID" value="MDV2475383.1"/>
    <property type="molecule type" value="Genomic_DNA"/>
</dbReference>
<organism evidence="1 2">
    <name type="scientific">Rhodococcus zopfii</name>
    <dbReference type="NCBI Taxonomy" id="43772"/>
    <lineage>
        <taxon>Bacteria</taxon>
        <taxon>Bacillati</taxon>
        <taxon>Actinomycetota</taxon>
        <taxon>Actinomycetes</taxon>
        <taxon>Mycobacteriales</taxon>
        <taxon>Nocardiaceae</taxon>
        <taxon>Rhodococcus</taxon>
    </lineage>
</organism>
<proteinExistence type="predicted"/>
<dbReference type="InterPro" id="IPR032710">
    <property type="entry name" value="NTF2-like_dom_sf"/>
</dbReference>
<evidence type="ECO:0008006" key="3">
    <source>
        <dbReference type="Google" id="ProtNLM"/>
    </source>
</evidence>
<reference evidence="1 2" key="1">
    <citation type="submission" date="2019-10" db="EMBL/GenBank/DDBJ databases">
        <title>Draft Genome Assembly of Rhodococcus zopfii DSM44189.</title>
        <authorList>
            <person name="Sutton J.M."/>
            <person name="Akob D.M."/>
            <person name="Bushman T.J."/>
        </authorList>
    </citation>
    <scope>NUCLEOTIDE SEQUENCE [LARGE SCALE GENOMIC DNA]</scope>
    <source>
        <strain evidence="1 2">DSM 44189</strain>
    </source>
</reference>
<comment type="caution">
    <text evidence="1">The sequence shown here is derived from an EMBL/GenBank/DDBJ whole genome shotgun (WGS) entry which is preliminary data.</text>
</comment>
<name>A0ABU3WN57_9NOCA</name>
<evidence type="ECO:0000313" key="2">
    <source>
        <dbReference type="Proteomes" id="UP001275440"/>
    </source>
</evidence>
<evidence type="ECO:0000313" key="1">
    <source>
        <dbReference type="EMBL" id="MDV2475383.1"/>
    </source>
</evidence>
<sequence>MNNEQRIAQHRRLAESYRNAYLRQGVQDGQEYTDDNGHEAWKFAPDAIYTSPYFTGEEVILMSEAVVDTAKAATMEAKAYSLVFPDWKPTSFKYWPAENGVVWKTRWQGTTVDGTTMGFYSYSFLETNEDGEITRWETHVNDEYTPFLQVAIGASGPFHGTTAYIDALHRCLDKAGVSL</sequence>